<dbReference type="AlphaFoldDB" id="A0A5R9H785"/>
<dbReference type="GO" id="GO:0016757">
    <property type="term" value="F:glycosyltransferase activity"/>
    <property type="evidence" value="ECO:0007669"/>
    <property type="project" value="InterPro"/>
</dbReference>
<evidence type="ECO:0000259" key="1">
    <source>
        <dbReference type="Pfam" id="PF00534"/>
    </source>
</evidence>
<name>A0A5R9H785_9BACT</name>
<evidence type="ECO:0000313" key="3">
    <source>
        <dbReference type="EMBL" id="TLS71845.1"/>
    </source>
</evidence>
<accession>A0A5R9H785</accession>
<gene>
    <name evidence="3" type="ORF">FE246_05315</name>
</gene>
<dbReference type="CDD" id="cd03808">
    <property type="entry name" value="GT4_CapM-like"/>
    <property type="match status" value="1"/>
</dbReference>
<evidence type="ECO:0000313" key="4">
    <source>
        <dbReference type="Proteomes" id="UP000308001"/>
    </source>
</evidence>
<dbReference type="Pfam" id="PF00534">
    <property type="entry name" value="Glycos_transf_1"/>
    <property type="match status" value="1"/>
</dbReference>
<evidence type="ECO:0000259" key="2">
    <source>
        <dbReference type="Pfam" id="PF13477"/>
    </source>
</evidence>
<protein>
    <submittedName>
        <fullName evidence="3">Glycosyltransferase family 4 protein</fullName>
    </submittedName>
</protein>
<feature type="domain" description="Glycosyl transferase family 1" evidence="1">
    <location>
        <begin position="196"/>
        <end position="353"/>
    </location>
</feature>
<dbReference type="Pfam" id="PF13477">
    <property type="entry name" value="Glyco_trans_4_2"/>
    <property type="match status" value="1"/>
</dbReference>
<comment type="caution">
    <text evidence="3">The sequence shown here is derived from an EMBL/GenBank/DDBJ whole genome shotgun (WGS) entry which is preliminary data.</text>
</comment>
<dbReference type="SUPFAM" id="SSF53756">
    <property type="entry name" value="UDP-Glycosyltransferase/glycogen phosphorylase"/>
    <property type="match status" value="1"/>
</dbReference>
<dbReference type="InterPro" id="IPR028098">
    <property type="entry name" value="Glyco_trans_4-like_N"/>
</dbReference>
<dbReference type="RefSeq" id="WP_138142858.1">
    <property type="nucleotide sequence ID" value="NZ_VBUF01000003.1"/>
</dbReference>
<organism evidence="3 4">
    <name type="scientific">Aliarcobacter thereius</name>
    <dbReference type="NCBI Taxonomy" id="544718"/>
    <lineage>
        <taxon>Bacteria</taxon>
        <taxon>Pseudomonadati</taxon>
        <taxon>Campylobacterota</taxon>
        <taxon>Epsilonproteobacteria</taxon>
        <taxon>Campylobacterales</taxon>
        <taxon>Arcobacteraceae</taxon>
        <taxon>Aliarcobacter</taxon>
    </lineage>
</organism>
<reference evidence="3 4" key="1">
    <citation type="submission" date="2019-05" db="EMBL/GenBank/DDBJ databases">
        <title>Arcobacter cibarius and Arcobacter thereius providing challenges in identification an antibiotic susceptibility and Quinolone resistance.</title>
        <authorList>
            <person name="Busch A."/>
            <person name="Hanel I."/>
            <person name="Hotzel H."/>
            <person name="Tomaso H."/>
        </authorList>
    </citation>
    <scope>NUCLEOTIDE SEQUENCE [LARGE SCALE GENOMIC DNA]</scope>
    <source>
        <strain evidence="3 4">17CS1191_2</strain>
    </source>
</reference>
<proteinExistence type="predicted"/>
<dbReference type="EMBL" id="VBUF01000003">
    <property type="protein sequence ID" value="TLS71845.1"/>
    <property type="molecule type" value="Genomic_DNA"/>
</dbReference>
<dbReference type="Proteomes" id="UP000308001">
    <property type="component" value="Unassembled WGS sequence"/>
</dbReference>
<dbReference type="Gene3D" id="3.40.50.2000">
    <property type="entry name" value="Glycogen Phosphorylase B"/>
    <property type="match status" value="2"/>
</dbReference>
<keyword evidence="3" id="KW-0808">Transferase</keyword>
<dbReference type="PANTHER" id="PTHR12526">
    <property type="entry name" value="GLYCOSYLTRANSFERASE"/>
    <property type="match status" value="1"/>
</dbReference>
<dbReference type="InterPro" id="IPR001296">
    <property type="entry name" value="Glyco_trans_1"/>
</dbReference>
<feature type="domain" description="Glycosyltransferase subfamily 4-like N-terminal" evidence="2">
    <location>
        <begin position="2"/>
        <end position="128"/>
    </location>
</feature>
<dbReference type="PANTHER" id="PTHR12526:SF638">
    <property type="entry name" value="SPORE COAT PROTEIN SA"/>
    <property type="match status" value="1"/>
</dbReference>
<sequence length="374" mass="42349">MKIALIGTVAQSAILFRKDMIIALKEKNHEVFVFCTDFTNDSKKRIENLGAVAVDYTLNRAGLNPFKDLLDTYKLSKKLKELEIDISFSYFVKPVIFGTIASKLAGVKKRFGMLEGLGYVFTDLPTGVSKKQKILRAVQVFLYRLSFPLLEKIIFLNPDDPKDLIEKQNIKTKKVEVLGAIGLNLDEYSYNKPSFEKIRFIFVGRLLAEKGIFEYIKAAKIVKKDFPKVEFVVLGGLDEQNPGGLKKEELEQLLKDNVVIYPGFVKNVDEWIKDCSIFVLPSYREGVPRSTQEAMAIGRAVITTDVPGCRETVIDGLNGFLIPPFKEVELANAMKKFIENPKLIEQMGDESYKIAKDKFDAKKVNEKLIKVLEI</sequence>